<keyword evidence="1" id="KW-0472">Membrane</keyword>
<gene>
    <name evidence="2" type="ordered locus">YG5714_1695</name>
</gene>
<protein>
    <submittedName>
        <fullName evidence="2">Uncharacterized protein</fullName>
    </submittedName>
</protein>
<dbReference type="KEGG" id="siy:YG5714_1695"/>
<keyword evidence="1" id="KW-0812">Transmembrane</keyword>
<name>C3N6V7_SACI7</name>
<organism evidence="2 3">
    <name type="scientific">Saccharolobus islandicus (strain Y.G.57.14 / Yellowstone #1)</name>
    <name type="common">Sulfolobus islandicus</name>
    <dbReference type="NCBI Taxonomy" id="439386"/>
    <lineage>
        <taxon>Archaea</taxon>
        <taxon>Thermoproteota</taxon>
        <taxon>Thermoprotei</taxon>
        <taxon>Sulfolobales</taxon>
        <taxon>Sulfolobaceae</taxon>
        <taxon>Saccharolobus</taxon>
    </lineage>
</organism>
<evidence type="ECO:0000313" key="2">
    <source>
        <dbReference type="EMBL" id="ACP45951.1"/>
    </source>
</evidence>
<dbReference type="HOGENOM" id="CLU_197233_0_0_2"/>
<dbReference type="AlphaFoldDB" id="C3N6V7"/>
<evidence type="ECO:0000256" key="1">
    <source>
        <dbReference type="SAM" id="Phobius"/>
    </source>
</evidence>
<evidence type="ECO:0000313" key="3">
    <source>
        <dbReference type="Proteomes" id="UP000002308"/>
    </source>
</evidence>
<accession>C3N6V7</accession>
<reference evidence="2 3" key="1">
    <citation type="journal article" date="2009" name="Proc. Natl. Acad. Sci. U.S.A.">
        <title>Biogeography of the Sulfolobus islandicus pan-genome.</title>
        <authorList>
            <person name="Reno M.L."/>
            <person name="Held N.L."/>
            <person name="Fields C.J."/>
            <person name="Burke P.V."/>
            <person name="Whitaker R.J."/>
        </authorList>
    </citation>
    <scope>NUCLEOTIDE SEQUENCE [LARGE SCALE GENOMIC DNA]</scope>
    <source>
        <strain evidence="3">Y.G.57.14 / Yellowstone #1</strain>
    </source>
</reference>
<keyword evidence="1" id="KW-1133">Transmembrane helix</keyword>
<feature type="transmembrane region" description="Helical" evidence="1">
    <location>
        <begin position="21"/>
        <end position="44"/>
    </location>
</feature>
<proteinExistence type="predicted"/>
<sequence>MFLWLMLKTLVEVRYIMKDKYFITTWLLILVPLTVFLIITIWVVDLLFLAPQWRQAIPAVVGFAATFLVLGVFIRGKFGKLVLF</sequence>
<dbReference type="Proteomes" id="UP000002308">
    <property type="component" value="Chromosome"/>
</dbReference>
<feature type="transmembrane region" description="Helical" evidence="1">
    <location>
        <begin position="56"/>
        <end position="74"/>
    </location>
</feature>
<dbReference type="EMBL" id="CP001403">
    <property type="protein sequence ID" value="ACP45951.1"/>
    <property type="molecule type" value="Genomic_DNA"/>
</dbReference>